<comment type="function">
    <text evidence="4">Regulates COPI-mediated retrograde protein traffic at the interface between the Golgi apparatus and the endoplasmic reticulum. Involved in the maintenance of the Golgi apparatus morphology.</text>
</comment>
<evidence type="ECO:0000259" key="6">
    <source>
        <dbReference type="PROSITE" id="PS50011"/>
    </source>
</evidence>
<dbReference type="SUPFAM" id="SSF56112">
    <property type="entry name" value="Protein kinase-like (PK-like)"/>
    <property type="match status" value="1"/>
</dbReference>
<dbReference type="PROSITE" id="PS50011">
    <property type="entry name" value="PROTEIN_KINASE_DOM"/>
    <property type="match status" value="1"/>
</dbReference>
<evidence type="ECO:0000256" key="2">
    <source>
        <dbReference type="ARBA" id="ARBA00040972"/>
    </source>
</evidence>
<feature type="region of interest" description="Disordered" evidence="5">
    <location>
        <begin position="839"/>
        <end position="903"/>
    </location>
</feature>
<feature type="compositionally biased region" description="Polar residues" evidence="5">
    <location>
        <begin position="530"/>
        <end position="539"/>
    </location>
</feature>
<dbReference type="InterPro" id="IPR000719">
    <property type="entry name" value="Prot_kinase_dom"/>
</dbReference>
<name>A0A7R9J3B6_TIMCA</name>
<proteinExistence type="inferred from homology"/>
<dbReference type="AlphaFoldDB" id="A0A7R9J3B6"/>
<dbReference type="GO" id="GO:0005524">
    <property type="term" value="F:ATP binding"/>
    <property type="evidence" value="ECO:0007669"/>
    <property type="project" value="InterPro"/>
</dbReference>
<gene>
    <name evidence="7" type="ORF">TCMB3V08_LOCUS4456</name>
</gene>
<dbReference type="InterPro" id="IPR016024">
    <property type="entry name" value="ARM-type_fold"/>
</dbReference>
<sequence length="903" mass="100344">MNKDKRPLRTEVEIPFWEGTSEEVSVFVFDVRNGSDTQFDVAKAAVKRLKTLRHPSILTYLDSLESDKALYLATEYVEPLQNHLTVLSKEGQSRDLTCLSEASIRGMQSTKDGLKHYNYQCNTVSFTENFIKKGLEPISCTLLDLEKRRRINRALSFLNNDGNLRHNSVCLSSVFVNAAGEWKLGGVEYVAGVNEGMGLPIKILPSLENSTDMWGLGCLIWEAFNGPLPQQSALRDIENLDNFPENICRQKILPQLITAFEYGDAGSAVLMPMFKLGRLLDEADYQKKIVPCVVKLFASTDRATRIRLLQQLEHFIGHLQAATVNEQIFPQIAHGFMDTNSTVREHTVKSVIHLAPKLNYNNLNVEVLRHFARLQAKDDQGGIRTNTTVCLGKIAQHLHPQIRQKVLISAFIRAMRDPFPPARSAGVLALAATQQYFLLSEVATRILPALCQLTIDPEKGVRDSVFRTIKGFLGKLEKVSEDPSLRESMEADVNTATPSLSNAAATWAGWAVTAVTAKFYRSQSDTVKSSSMASKTLSKPGSLEQPSSSSISTTTSSVTSMTSLEQEESKGADSVSDYDENWDTDNWGEMEHCCGLPSTTTFIRFQGSHTPLTAHKQELILSNSFLLEGGLCSKDTNGAGAQTGQSNVSEPRSPPPIIRAMDRKGTDGWDTEEWGSLEEEPAPHCECNTSYGRVCASLRTSHAPWMTTTLCIEERMHGMKFLSEKKGQFALGILQTGEIKREKEQSYWISRSMHREACEAHRLALSVRGLKICVVTLLYERDWISPPPPPSNLSSPSEGWAATEFAPVENSSAKSISTYNWDEGEGKDGFPEISNRVQGISKSQSGWEDTEWEPLGDANGASNRLEEARKKREEKKLLRQKELEARRATRITGGPMKLGAKKV</sequence>
<comment type="similarity">
    <text evidence="1">Belongs to the protein kinase superfamily.</text>
</comment>
<feature type="region of interest" description="Disordered" evidence="5">
    <location>
        <begin position="636"/>
        <end position="665"/>
    </location>
</feature>
<dbReference type="InterPro" id="IPR011009">
    <property type="entry name" value="Kinase-like_dom_sf"/>
</dbReference>
<dbReference type="SUPFAM" id="SSF48371">
    <property type="entry name" value="ARM repeat"/>
    <property type="match status" value="1"/>
</dbReference>
<protein>
    <recommendedName>
        <fullName evidence="2">N-terminal kinase-like protein</fullName>
    </recommendedName>
    <alternativeName>
        <fullName evidence="3">SCY1-like protein 1</fullName>
    </alternativeName>
</protein>
<feature type="compositionally biased region" description="Basic and acidic residues" evidence="5">
    <location>
        <begin position="864"/>
        <end position="887"/>
    </location>
</feature>
<feature type="region of interest" description="Disordered" evidence="5">
    <location>
        <begin position="530"/>
        <end position="582"/>
    </location>
</feature>
<dbReference type="InterPro" id="IPR051177">
    <property type="entry name" value="CIK-Related_Protein"/>
</dbReference>
<evidence type="ECO:0000256" key="5">
    <source>
        <dbReference type="SAM" id="MobiDB-lite"/>
    </source>
</evidence>
<feature type="compositionally biased region" description="Polar residues" evidence="5">
    <location>
        <begin position="636"/>
        <end position="650"/>
    </location>
</feature>
<evidence type="ECO:0000256" key="1">
    <source>
        <dbReference type="ARBA" id="ARBA00038349"/>
    </source>
</evidence>
<feature type="domain" description="Protein kinase" evidence="6">
    <location>
        <begin position="1"/>
        <end position="317"/>
    </location>
</feature>
<feature type="compositionally biased region" description="Low complexity" evidence="5">
    <location>
        <begin position="547"/>
        <end position="563"/>
    </location>
</feature>
<evidence type="ECO:0000313" key="7">
    <source>
        <dbReference type="EMBL" id="CAD7571792.1"/>
    </source>
</evidence>
<dbReference type="Gene3D" id="1.25.10.10">
    <property type="entry name" value="Leucine-rich Repeat Variant"/>
    <property type="match status" value="1"/>
</dbReference>
<accession>A0A7R9J3B6</accession>
<dbReference type="EMBL" id="OE180700">
    <property type="protein sequence ID" value="CAD7571792.1"/>
    <property type="molecule type" value="Genomic_DNA"/>
</dbReference>
<reference evidence="7" key="1">
    <citation type="submission" date="2020-11" db="EMBL/GenBank/DDBJ databases">
        <authorList>
            <person name="Tran Van P."/>
        </authorList>
    </citation>
    <scope>NUCLEOTIDE SEQUENCE</scope>
</reference>
<dbReference type="GO" id="GO:0004672">
    <property type="term" value="F:protein kinase activity"/>
    <property type="evidence" value="ECO:0007669"/>
    <property type="project" value="InterPro"/>
</dbReference>
<organism evidence="7">
    <name type="scientific">Timema californicum</name>
    <name type="common">California timema</name>
    <name type="synonym">Walking stick</name>
    <dbReference type="NCBI Taxonomy" id="61474"/>
    <lineage>
        <taxon>Eukaryota</taxon>
        <taxon>Metazoa</taxon>
        <taxon>Ecdysozoa</taxon>
        <taxon>Arthropoda</taxon>
        <taxon>Hexapoda</taxon>
        <taxon>Insecta</taxon>
        <taxon>Pterygota</taxon>
        <taxon>Neoptera</taxon>
        <taxon>Polyneoptera</taxon>
        <taxon>Phasmatodea</taxon>
        <taxon>Timematodea</taxon>
        <taxon>Timematoidea</taxon>
        <taxon>Timematidae</taxon>
        <taxon>Timema</taxon>
    </lineage>
</organism>
<dbReference type="PANTHER" id="PTHR12984">
    <property type="entry name" value="SCY1-RELATED S/T PROTEIN KINASE-LIKE"/>
    <property type="match status" value="1"/>
</dbReference>
<dbReference type="InterPro" id="IPR011989">
    <property type="entry name" value="ARM-like"/>
</dbReference>
<dbReference type="Gene3D" id="3.30.200.20">
    <property type="entry name" value="Phosphorylase Kinase, domain 1"/>
    <property type="match status" value="1"/>
</dbReference>
<evidence type="ECO:0000256" key="3">
    <source>
        <dbReference type="ARBA" id="ARBA00042347"/>
    </source>
</evidence>
<dbReference type="PANTHER" id="PTHR12984:SF3">
    <property type="entry name" value="N-TERMINAL KINASE-LIKE PROTEIN"/>
    <property type="match status" value="1"/>
</dbReference>
<evidence type="ECO:0000256" key="4">
    <source>
        <dbReference type="ARBA" id="ARBA00056114"/>
    </source>
</evidence>